<name>A0ABP6YB89_9ACTN</name>
<dbReference type="PANTHER" id="PTHR43300">
    <property type="entry name" value="ACETYLTRANSFERASE"/>
    <property type="match status" value="1"/>
</dbReference>
<reference evidence="2" key="1">
    <citation type="journal article" date="2019" name="Int. J. Syst. Evol. Microbiol.">
        <title>The Global Catalogue of Microorganisms (GCM) 10K type strain sequencing project: providing services to taxonomists for standard genome sequencing and annotation.</title>
        <authorList>
            <consortium name="The Broad Institute Genomics Platform"/>
            <consortium name="The Broad Institute Genome Sequencing Center for Infectious Disease"/>
            <person name="Wu L."/>
            <person name="Ma J."/>
        </authorList>
    </citation>
    <scope>NUCLEOTIDE SEQUENCE [LARGE SCALE GENOMIC DNA]</scope>
    <source>
        <strain evidence="2">JCM 16540</strain>
    </source>
</reference>
<evidence type="ECO:0000313" key="2">
    <source>
        <dbReference type="Proteomes" id="UP001500767"/>
    </source>
</evidence>
<dbReference type="EMBL" id="BAAAYR010000007">
    <property type="protein sequence ID" value="GAA3579297.1"/>
    <property type="molecule type" value="Genomic_DNA"/>
</dbReference>
<dbReference type="Gene3D" id="2.160.10.10">
    <property type="entry name" value="Hexapeptide repeat proteins"/>
    <property type="match status" value="1"/>
</dbReference>
<dbReference type="InterPro" id="IPR050179">
    <property type="entry name" value="Trans_hexapeptide_repeat"/>
</dbReference>
<protein>
    <submittedName>
        <fullName evidence="1">Acetyltransferase</fullName>
    </submittedName>
</protein>
<dbReference type="NCBIfam" id="TIGR03570">
    <property type="entry name" value="NeuD_NnaD"/>
    <property type="match status" value="1"/>
</dbReference>
<dbReference type="SUPFAM" id="SSF51161">
    <property type="entry name" value="Trimeric LpxA-like enzymes"/>
    <property type="match status" value="1"/>
</dbReference>
<keyword evidence="2" id="KW-1185">Reference proteome</keyword>
<dbReference type="Proteomes" id="UP001500767">
    <property type="component" value="Unassembled WGS sequence"/>
</dbReference>
<comment type="caution">
    <text evidence="1">The sequence shown here is derived from an EMBL/GenBank/DDBJ whole genome shotgun (WGS) entry which is preliminary data.</text>
</comment>
<evidence type="ECO:0000313" key="1">
    <source>
        <dbReference type="EMBL" id="GAA3579297.1"/>
    </source>
</evidence>
<dbReference type="CDD" id="cd03360">
    <property type="entry name" value="LbH_AT_putative"/>
    <property type="match status" value="1"/>
</dbReference>
<organism evidence="1 2">
    <name type="scientific">Microlunatus spumicola</name>
    <dbReference type="NCBI Taxonomy" id="81499"/>
    <lineage>
        <taxon>Bacteria</taxon>
        <taxon>Bacillati</taxon>
        <taxon>Actinomycetota</taxon>
        <taxon>Actinomycetes</taxon>
        <taxon>Propionibacteriales</taxon>
        <taxon>Propionibacteriaceae</taxon>
        <taxon>Microlunatus</taxon>
    </lineage>
</organism>
<sequence length="220" mass="22376">MSVPLVLVAASGLAREVLGALADEPSGLEVRGLLDDAANLRGTSVGGVPVLGSTDAAVEHPDASFLVCAGRGSSRAAIVARLTALGVTEDRYATFVHPSASVPRNSRIGCGSVLLAGTVLTTDVSVGRHVVVMPNVTLTHDDLVADFATICAGVSLGGHVVVEQQAYLGMNSSVREHTTVGARSVLGMGAVLLSDLPADQTWTGVPARPRRTTTSIGSTS</sequence>
<dbReference type="RefSeq" id="WP_204913056.1">
    <property type="nucleotide sequence ID" value="NZ_BAAAYR010000007.1"/>
</dbReference>
<gene>
    <name evidence="1" type="ORF">GCM10022197_40970</name>
</gene>
<dbReference type="InterPro" id="IPR020019">
    <property type="entry name" value="AcTrfase_PglD-like"/>
</dbReference>
<accession>A0ABP6YB89</accession>
<dbReference type="InterPro" id="IPR011004">
    <property type="entry name" value="Trimer_LpxA-like_sf"/>
</dbReference>
<dbReference type="Gene3D" id="3.40.50.20">
    <property type="match status" value="1"/>
</dbReference>
<proteinExistence type="predicted"/>